<feature type="non-terminal residue" evidence="2">
    <location>
        <position position="1"/>
    </location>
</feature>
<reference evidence="2" key="2">
    <citation type="submission" date="2021-05" db="EMBL/GenBank/DDBJ databases">
        <authorList>
            <person name="Pain A."/>
        </authorList>
    </citation>
    <scope>NUCLEOTIDE SEQUENCE</scope>
    <source>
        <strain evidence="2">1802A</strain>
    </source>
</reference>
<proteinExistence type="predicted"/>
<evidence type="ECO:0000313" key="3">
    <source>
        <dbReference type="Proteomes" id="UP001195914"/>
    </source>
</evidence>
<gene>
    <name evidence="2" type="ORF">X943_000416</name>
</gene>
<sequence length="454" mass="50269">GGWNDCYFGSQCAQKFKENSPASLPSTSPASSGSCSSCKYSGAYLCTAINNDKVHDHCLKGSCRGFGSGSSGSCTQGSAHPNSGSTPVKCNPCPHPLQAFLVDGSPFFQYAENSFVPKMGFLKDHLPEKARKGKDLYHDIYGFCKDGFYPLTRLVQFILCVSQRPPESLFDLYAFFVKFVSQLKSEDFKDHFVQWINGEPGTPDGSALQKAIQNLYGSSHSGSSHSPANLFSLTNCEGPKGSGSSHPTCGKYLHALTEDVSGVFTPKLCSMYLSWICYRAEKFYSEFKDFYEEAEKKFKSCKSSCTKIVDCPCALPFIYSHGFTLNSPSTLNCVDGDGKSNHNGGGHTGGNDKCTTKSCSQFLTQLGHVVNGDLFTDLLKEIEKFLWSIRKPFFLFVLSFWILVFAYFIYVHLYHLDILELNSHDHPAWSFKIPPSILFSDSSSKLKDLSYFTL</sequence>
<protein>
    <submittedName>
        <fullName evidence="2">Variant erythrocyte surface antigen-1 family protein</fullName>
    </submittedName>
</protein>
<evidence type="ECO:0000256" key="1">
    <source>
        <dbReference type="SAM" id="Phobius"/>
    </source>
</evidence>
<keyword evidence="1" id="KW-0812">Transmembrane</keyword>
<dbReference type="Proteomes" id="UP001195914">
    <property type="component" value="Unassembled WGS sequence"/>
</dbReference>
<keyword evidence="1" id="KW-1133">Transmembrane helix</keyword>
<accession>A0AAD9GB31</accession>
<dbReference type="AlphaFoldDB" id="A0AAD9GB31"/>
<feature type="transmembrane region" description="Helical" evidence="1">
    <location>
        <begin position="393"/>
        <end position="413"/>
    </location>
</feature>
<name>A0AAD9GB31_BABDI</name>
<organism evidence="2 3">
    <name type="scientific">Babesia divergens</name>
    <dbReference type="NCBI Taxonomy" id="32595"/>
    <lineage>
        <taxon>Eukaryota</taxon>
        <taxon>Sar</taxon>
        <taxon>Alveolata</taxon>
        <taxon>Apicomplexa</taxon>
        <taxon>Aconoidasida</taxon>
        <taxon>Piroplasmida</taxon>
        <taxon>Babesiidae</taxon>
        <taxon>Babesia</taxon>
    </lineage>
</organism>
<reference evidence="2" key="1">
    <citation type="journal article" date="2014" name="Nucleic Acids Res.">
        <title>The evolutionary dynamics of variant antigen genes in Babesia reveal a history of genomic innovation underlying host-parasite interaction.</title>
        <authorList>
            <person name="Jackson A.P."/>
            <person name="Otto T.D."/>
            <person name="Darby A."/>
            <person name="Ramaprasad A."/>
            <person name="Xia D."/>
            <person name="Echaide I.E."/>
            <person name="Farber M."/>
            <person name="Gahlot S."/>
            <person name="Gamble J."/>
            <person name="Gupta D."/>
            <person name="Gupta Y."/>
            <person name="Jackson L."/>
            <person name="Malandrin L."/>
            <person name="Malas T.B."/>
            <person name="Moussa E."/>
            <person name="Nair M."/>
            <person name="Reid A.J."/>
            <person name="Sanders M."/>
            <person name="Sharma J."/>
            <person name="Tracey A."/>
            <person name="Quail M.A."/>
            <person name="Weir W."/>
            <person name="Wastling J.M."/>
            <person name="Hall N."/>
            <person name="Willadsen P."/>
            <person name="Lingelbach K."/>
            <person name="Shiels B."/>
            <person name="Tait A."/>
            <person name="Berriman M."/>
            <person name="Allred D.R."/>
            <person name="Pain A."/>
        </authorList>
    </citation>
    <scope>NUCLEOTIDE SEQUENCE</scope>
    <source>
        <strain evidence="2">1802A</strain>
    </source>
</reference>
<dbReference type="EMBL" id="JAHBMH010000061">
    <property type="protein sequence ID" value="KAK1935238.1"/>
    <property type="molecule type" value="Genomic_DNA"/>
</dbReference>
<keyword evidence="1" id="KW-0472">Membrane</keyword>
<comment type="caution">
    <text evidence="2">The sequence shown here is derived from an EMBL/GenBank/DDBJ whole genome shotgun (WGS) entry which is preliminary data.</text>
</comment>
<evidence type="ECO:0000313" key="2">
    <source>
        <dbReference type="EMBL" id="KAK1935238.1"/>
    </source>
</evidence>
<keyword evidence="3" id="KW-1185">Reference proteome</keyword>